<accession>A0A0V1DKC8</accession>
<feature type="non-terminal residue" evidence="1">
    <location>
        <position position="30"/>
    </location>
</feature>
<proteinExistence type="predicted"/>
<comment type="caution">
    <text evidence="1">The sequence shown here is derived from an EMBL/GenBank/DDBJ whole genome shotgun (WGS) entry which is preliminary data.</text>
</comment>
<dbReference type="AlphaFoldDB" id="A0A0V1DKC8"/>
<dbReference type="EMBL" id="JYDT01004226">
    <property type="protein sequence ID" value="KRY61798.1"/>
    <property type="molecule type" value="Genomic_DNA"/>
</dbReference>
<dbReference type="Proteomes" id="UP000054995">
    <property type="component" value="Unassembled WGS sequence"/>
</dbReference>
<reference evidence="1 2" key="1">
    <citation type="submission" date="2015-01" db="EMBL/GenBank/DDBJ databases">
        <title>Evolution of Trichinella species and genotypes.</title>
        <authorList>
            <person name="Korhonen P.K."/>
            <person name="Edoardo P."/>
            <person name="Giuseppe L.R."/>
            <person name="Gasser R.B."/>
        </authorList>
    </citation>
    <scope>NUCLEOTIDE SEQUENCE [LARGE SCALE GENOMIC DNA]</scope>
    <source>
        <strain evidence="1">ISS470</strain>
    </source>
</reference>
<evidence type="ECO:0000313" key="2">
    <source>
        <dbReference type="Proteomes" id="UP000054995"/>
    </source>
</evidence>
<protein>
    <submittedName>
        <fullName evidence="1">Uncharacterized protein</fullName>
    </submittedName>
</protein>
<feature type="non-terminal residue" evidence="1">
    <location>
        <position position="1"/>
    </location>
</feature>
<gene>
    <name evidence="1" type="ORF">T4D_10533</name>
</gene>
<organism evidence="1 2">
    <name type="scientific">Trichinella pseudospiralis</name>
    <name type="common">Parasitic roundworm</name>
    <dbReference type="NCBI Taxonomy" id="6337"/>
    <lineage>
        <taxon>Eukaryota</taxon>
        <taxon>Metazoa</taxon>
        <taxon>Ecdysozoa</taxon>
        <taxon>Nematoda</taxon>
        <taxon>Enoplea</taxon>
        <taxon>Dorylaimia</taxon>
        <taxon>Trichinellida</taxon>
        <taxon>Trichinellidae</taxon>
        <taxon>Trichinella</taxon>
    </lineage>
</organism>
<evidence type="ECO:0000313" key="1">
    <source>
        <dbReference type="EMBL" id="KRY61798.1"/>
    </source>
</evidence>
<keyword evidence="2" id="KW-1185">Reference proteome</keyword>
<name>A0A0V1DKC8_TRIPS</name>
<sequence length="30" mass="3266">LRSIFYSIGGAKICAQLLRGNSAWLNKTPS</sequence>